<dbReference type="Proteomes" id="UP001595872">
    <property type="component" value="Unassembled WGS sequence"/>
</dbReference>
<sequence>MIDADDVGGVHIKYLYHCRRQLWLYLRGIRPEHLSGTVKLGEAVHETSYTRSSPIDLGAAKLDFIDGQHWVHEVKSSTRPTPADQAQGRHYCYRLEQIGIIARGAILHYPKTRRTHRHPYTAEAARQAQNDIAEILSVAAALTSPPRLARSACRGCSFTDYCWTE</sequence>
<organism evidence="2 3">
    <name type="scientific">Actinomadura gamaensis</name>
    <dbReference type="NCBI Taxonomy" id="1763541"/>
    <lineage>
        <taxon>Bacteria</taxon>
        <taxon>Bacillati</taxon>
        <taxon>Actinomycetota</taxon>
        <taxon>Actinomycetes</taxon>
        <taxon>Streptosporangiales</taxon>
        <taxon>Thermomonosporaceae</taxon>
        <taxon>Actinomadura</taxon>
    </lineage>
</organism>
<dbReference type="InterPro" id="IPR022765">
    <property type="entry name" value="Dna2/Cas4_DUF83"/>
</dbReference>
<keyword evidence="3" id="KW-1185">Reference proteome</keyword>
<dbReference type="Pfam" id="PF01930">
    <property type="entry name" value="Cas_Cas4"/>
    <property type="match status" value="1"/>
</dbReference>
<accession>A0ABV9TWG4</accession>
<evidence type="ECO:0000259" key="1">
    <source>
        <dbReference type="Pfam" id="PF01930"/>
    </source>
</evidence>
<evidence type="ECO:0000313" key="2">
    <source>
        <dbReference type="EMBL" id="MFC4908478.1"/>
    </source>
</evidence>
<feature type="domain" description="DUF83" evidence="1">
    <location>
        <begin position="9"/>
        <end position="163"/>
    </location>
</feature>
<dbReference type="PANTHER" id="PTHR37168">
    <property type="entry name" value="CRISPR-ASSOCIATED EXONUCLEASE CAS4"/>
    <property type="match status" value="1"/>
</dbReference>
<dbReference type="RefSeq" id="WP_378255186.1">
    <property type="nucleotide sequence ID" value="NZ_JBHSIT010000004.1"/>
</dbReference>
<reference evidence="3" key="1">
    <citation type="journal article" date="2019" name="Int. J. Syst. Evol. Microbiol.">
        <title>The Global Catalogue of Microorganisms (GCM) 10K type strain sequencing project: providing services to taxonomists for standard genome sequencing and annotation.</title>
        <authorList>
            <consortium name="The Broad Institute Genomics Platform"/>
            <consortium name="The Broad Institute Genome Sequencing Center for Infectious Disease"/>
            <person name="Wu L."/>
            <person name="Ma J."/>
        </authorList>
    </citation>
    <scope>NUCLEOTIDE SEQUENCE [LARGE SCALE GENOMIC DNA]</scope>
    <source>
        <strain evidence="3">KLKA75</strain>
    </source>
</reference>
<protein>
    <submittedName>
        <fullName evidence="2">CRISPR-associated protein Cas4</fullName>
    </submittedName>
</protein>
<proteinExistence type="predicted"/>
<name>A0ABV9TWG4_9ACTN</name>
<comment type="caution">
    <text evidence="2">The sequence shown here is derived from an EMBL/GenBank/DDBJ whole genome shotgun (WGS) entry which is preliminary data.</text>
</comment>
<dbReference type="Gene3D" id="3.90.320.10">
    <property type="match status" value="1"/>
</dbReference>
<evidence type="ECO:0000313" key="3">
    <source>
        <dbReference type="Proteomes" id="UP001595872"/>
    </source>
</evidence>
<dbReference type="PANTHER" id="PTHR37168:SF1">
    <property type="entry name" value="CRISPR-ASSOCIATED EXONUCLEASE CAS4"/>
    <property type="match status" value="1"/>
</dbReference>
<dbReference type="InterPro" id="IPR011604">
    <property type="entry name" value="PDDEXK-like_dom_sf"/>
</dbReference>
<gene>
    <name evidence="2" type="ORF">ACFPCY_14185</name>
</gene>
<dbReference type="EMBL" id="JBHSIT010000004">
    <property type="protein sequence ID" value="MFC4908478.1"/>
    <property type="molecule type" value="Genomic_DNA"/>
</dbReference>